<evidence type="ECO:0000313" key="2">
    <source>
        <dbReference type="Proteomes" id="UP000015816"/>
    </source>
</evidence>
<dbReference type="Proteomes" id="UP000015816">
    <property type="component" value="Unassembled WGS sequence"/>
</dbReference>
<gene>
    <name evidence="1" type="ORF">HPSA50_1789</name>
</gene>
<comment type="caution">
    <text evidence="1">The sequence shown here is derived from an EMBL/GenBank/DDBJ whole genome shotgun (WGS) entry which is preliminary data.</text>
</comment>
<accession>T2SAM3</accession>
<dbReference type="EMBL" id="AVNI01000002">
    <property type="protein sequence ID" value="EQD89463.1"/>
    <property type="molecule type" value="Genomic_DNA"/>
</dbReference>
<dbReference type="PATRIC" id="fig|1352357.3.peg.1752"/>
<reference evidence="1 2" key="1">
    <citation type="journal article" date="2013" name="Genome Announc.">
        <title>Genome Sequences of Three hpAfrica2 Strains of Helicobacter pylori.</title>
        <authorList>
            <person name="Duncan S.S."/>
            <person name="Bertoli M.T."/>
            <person name="Kersulyte D."/>
            <person name="Valk P.L."/>
            <person name="Tamma S."/>
            <person name="Segal I."/>
            <person name="McClain M.S."/>
            <person name="Cover T.L."/>
            <person name="Berg D.E."/>
        </authorList>
    </citation>
    <scope>NUCLEOTIDE SEQUENCE [LARGE SCALE GENOMIC DNA]</scope>
    <source>
        <strain evidence="1 2">SouthAfrica50</strain>
    </source>
</reference>
<dbReference type="AlphaFoldDB" id="T2SAM3"/>
<proteinExistence type="predicted"/>
<name>T2SAM3_HELPX</name>
<protein>
    <submittedName>
        <fullName evidence="1">Uncharacterized protein</fullName>
    </submittedName>
</protein>
<evidence type="ECO:0000313" key="1">
    <source>
        <dbReference type="EMBL" id="EQD89463.1"/>
    </source>
</evidence>
<organism evidence="1 2">
    <name type="scientific">Helicobacter pylori SouthAfrica50</name>
    <dbReference type="NCBI Taxonomy" id="1352357"/>
    <lineage>
        <taxon>Bacteria</taxon>
        <taxon>Pseudomonadati</taxon>
        <taxon>Campylobacterota</taxon>
        <taxon>Epsilonproteobacteria</taxon>
        <taxon>Campylobacterales</taxon>
        <taxon>Helicobacteraceae</taxon>
        <taxon>Helicobacter</taxon>
    </lineage>
</organism>
<sequence>MKSKLTTLASLKNNQLAFLSRGLDNLLSVSFARLLIALHR</sequence>